<reference evidence="1" key="1">
    <citation type="submission" date="2021-05" db="EMBL/GenBank/DDBJ databases">
        <authorList>
            <person name="Pietrasiak N."/>
            <person name="Ward R."/>
            <person name="Stajich J.E."/>
            <person name="Kurbessoian T."/>
        </authorList>
    </citation>
    <scope>NUCLEOTIDE SEQUENCE</scope>
    <source>
        <strain evidence="1">GSE-NOS-MK-12-04C</strain>
    </source>
</reference>
<dbReference type="Proteomes" id="UP000729701">
    <property type="component" value="Unassembled WGS sequence"/>
</dbReference>
<gene>
    <name evidence="1" type="ORF">KME60_15710</name>
</gene>
<dbReference type="PANTHER" id="PTHR34849">
    <property type="entry name" value="SSL5025 PROTEIN"/>
    <property type="match status" value="1"/>
</dbReference>
<reference evidence="1" key="2">
    <citation type="journal article" date="2022" name="Microbiol. Resour. Announc.">
        <title>Metagenome Sequencing to Explore Phylogenomics of Terrestrial Cyanobacteria.</title>
        <authorList>
            <person name="Ward R.D."/>
            <person name="Stajich J.E."/>
            <person name="Johansen J.R."/>
            <person name="Huntemann M."/>
            <person name="Clum A."/>
            <person name="Foster B."/>
            <person name="Foster B."/>
            <person name="Roux S."/>
            <person name="Palaniappan K."/>
            <person name="Varghese N."/>
            <person name="Mukherjee S."/>
            <person name="Reddy T.B.K."/>
            <person name="Daum C."/>
            <person name="Copeland A."/>
            <person name="Chen I.A."/>
            <person name="Ivanova N.N."/>
            <person name="Kyrpides N.C."/>
            <person name="Shapiro N."/>
            <person name="Eloe-Fadrosh E.A."/>
            <person name="Pietrasiak N."/>
        </authorList>
    </citation>
    <scope>NUCLEOTIDE SEQUENCE</scope>
    <source>
        <strain evidence="1">GSE-NOS-MK-12-04C</strain>
    </source>
</reference>
<name>A0A951QN49_9CYAN</name>
<dbReference type="PANTHER" id="PTHR34849:SF1">
    <property type="entry name" value="SLR0770 PROTEIN"/>
    <property type="match status" value="1"/>
</dbReference>
<evidence type="ECO:0000313" key="2">
    <source>
        <dbReference type="Proteomes" id="UP000729701"/>
    </source>
</evidence>
<proteinExistence type="predicted"/>
<organism evidence="1 2">
    <name type="scientific">Cyanomargarita calcarea GSE-NOS-MK-12-04C</name>
    <dbReference type="NCBI Taxonomy" id="2839659"/>
    <lineage>
        <taxon>Bacteria</taxon>
        <taxon>Bacillati</taxon>
        <taxon>Cyanobacteriota</taxon>
        <taxon>Cyanophyceae</taxon>
        <taxon>Nostocales</taxon>
        <taxon>Cyanomargaritaceae</taxon>
        <taxon>Cyanomargarita</taxon>
    </lineage>
</organism>
<dbReference type="InterPro" id="IPR007367">
    <property type="entry name" value="DUF433"/>
</dbReference>
<protein>
    <submittedName>
        <fullName evidence="1">DUF433 domain-containing protein</fullName>
    </submittedName>
</protein>
<dbReference type="Gene3D" id="1.10.10.10">
    <property type="entry name" value="Winged helix-like DNA-binding domain superfamily/Winged helix DNA-binding domain"/>
    <property type="match status" value="1"/>
</dbReference>
<dbReference type="InterPro" id="IPR009057">
    <property type="entry name" value="Homeodomain-like_sf"/>
</dbReference>
<accession>A0A951QN49</accession>
<sequence length="95" mass="10385">MSSVTGIGTLISHSPNIANGRPVIAGTQTSVRRVAVLYKQGASAEDIARRISHLSFAQVYAALAYYHANRDEIEADLIEEDAQYWELAASHNQKV</sequence>
<dbReference type="AlphaFoldDB" id="A0A951QN49"/>
<evidence type="ECO:0000313" key="1">
    <source>
        <dbReference type="EMBL" id="MBW4668823.1"/>
    </source>
</evidence>
<dbReference type="EMBL" id="JAHHGZ010000015">
    <property type="protein sequence ID" value="MBW4668823.1"/>
    <property type="molecule type" value="Genomic_DNA"/>
</dbReference>
<dbReference type="Pfam" id="PF04255">
    <property type="entry name" value="DUF433"/>
    <property type="match status" value="1"/>
</dbReference>
<comment type="caution">
    <text evidence="1">The sequence shown here is derived from an EMBL/GenBank/DDBJ whole genome shotgun (WGS) entry which is preliminary data.</text>
</comment>
<dbReference type="InterPro" id="IPR036388">
    <property type="entry name" value="WH-like_DNA-bd_sf"/>
</dbReference>
<dbReference type="SUPFAM" id="SSF46689">
    <property type="entry name" value="Homeodomain-like"/>
    <property type="match status" value="1"/>
</dbReference>